<evidence type="ECO:0000256" key="3">
    <source>
        <dbReference type="ARBA" id="ARBA00023163"/>
    </source>
</evidence>
<name>A0ABW4J6T2_9LACO</name>
<organism evidence="5 6">
    <name type="scientific">Agrilactobacillus yilanensis</name>
    <dbReference type="NCBI Taxonomy" id="2485997"/>
    <lineage>
        <taxon>Bacteria</taxon>
        <taxon>Bacillati</taxon>
        <taxon>Bacillota</taxon>
        <taxon>Bacilli</taxon>
        <taxon>Lactobacillales</taxon>
        <taxon>Lactobacillaceae</taxon>
        <taxon>Agrilactobacillus</taxon>
    </lineage>
</organism>
<dbReference type="Gene3D" id="1.10.10.60">
    <property type="entry name" value="Homeodomain-like"/>
    <property type="match status" value="1"/>
</dbReference>
<evidence type="ECO:0000313" key="5">
    <source>
        <dbReference type="EMBL" id="MFD1671303.1"/>
    </source>
</evidence>
<dbReference type="InterPro" id="IPR018060">
    <property type="entry name" value="HTH_AraC"/>
</dbReference>
<evidence type="ECO:0000313" key="6">
    <source>
        <dbReference type="Proteomes" id="UP001597267"/>
    </source>
</evidence>
<gene>
    <name evidence="5" type="ORF">ACFQ5M_04260</name>
</gene>
<keyword evidence="3" id="KW-0804">Transcription</keyword>
<dbReference type="InterPro" id="IPR018062">
    <property type="entry name" value="HTH_AraC-typ_CS"/>
</dbReference>
<dbReference type="PROSITE" id="PS00041">
    <property type="entry name" value="HTH_ARAC_FAMILY_1"/>
    <property type="match status" value="1"/>
</dbReference>
<proteinExistence type="predicted"/>
<evidence type="ECO:0000256" key="1">
    <source>
        <dbReference type="ARBA" id="ARBA00023015"/>
    </source>
</evidence>
<reference evidence="6" key="1">
    <citation type="journal article" date="2019" name="Int. J. Syst. Evol. Microbiol.">
        <title>The Global Catalogue of Microorganisms (GCM) 10K type strain sequencing project: providing services to taxonomists for standard genome sequencing and annotation.</title>
        <authorList>
            <consortium name="The Broad Institute Genomics Platform"/>
            <consortium name="The Broad Institute Genome Sequencing Center for Infectious Disease"/>
            <person name="Wu L."/>
            <person name="Ma J."/>
        </authorList>
    </citation>
    <scope>NUCLEOTIDE SEQUENCE [LARGE SCALE GENOMIC DNA]</scope>
    <source>
        <strain evidence="6">CCM 8896</strain>
    </source>
</reference>
<keyword evidence="2" id="KW-0238">DNA-binding</keyword>
<protein>
    <submittedName>
        <fullName evidence="5">Helix-turn-helix domain-containing protein</fullName>
    </submittedName>
</protein>
<dbReference type="PRINTS" id="PR00032">
    <property type="entry name" value="HTHARAC"/>
</dbReference>
<evidence type="ECO:0000259" key="4">
    <source>
        <dbReference type="PROSITE" id="PS01124"/>
    </source>
</evidence>
<dbReference type="EMBL" id="JBHTOP010000006">
    <property type="protein sequence ID" value="MFD1671303.1"/>
    <property type="molecule type" value="Genomic_DNA"/>
</dbReference>
<dbReference type="SMART" id="SM00342">
    <property type="entry name" value="HTH_ARAC"/>
    <property type="match status" value="1"/>
</dbReference>
<dbReference type="InterPro" id="IPR009057">
    <property type="entry name" value="Homeodomain-like_sf"/>
</dbReference>
<feature type="domain" description="HTH araC/xylS-type" evidence="4">
    <location>
        <begin position="181"/>
        <end position="279"/>
    </location>
</feature>
<dbReference type="PROSITE" id="PS01124">
    <property type="entry name" value="HTH_ARAC_FAMILY_2"/>
    <property type="match status" value="1"/>
</dbReference>
<comment type="caution">
    <text evidence="5">The sequence shown here is derived from an EMBL/GenBank/DDBJ whole genome shotgun (WGS) entry which is preliminary data.</text>
</comment>
<keyword evidence="1" id="KW-0805">Transcription regulation</keyword>
<dbReference type="RefSeq" id="WP_125713468.1">
    <property type="nucleotide sequence ID" value="NZ_JBHTOP010000006.1"/>
</dbReference>
<dbReference type="Proteomes" id="UP001597267">
    <property type="component" value="Unassembled WGS sequence"/>
</dbReference>
<dbReference type="PANTHER" id="PTHR43280:SF2">
    <property type="entry name" value="HTH-TYPE TRANSCRIPTIONAL REGULATOR EXSA"/>
    <property type="match status" value="1"/>
</dbReference>
<dbReference type="SUPFAM" id="SSF46689">
    <property type="entry name" value="Homeodomain-like"/>
    <property type="match status" value="1"/>
</dbReference>
<dbReference type="Pfam" id="PF12833">
    <property type="entry name" value="HTH_18"/>
    <property type="match status" value="1"/>
</dbReference>
<dbReference type="InterPro" id="IPR020449">
    <property type="entry name" value="Tscrpt_reg_AraC-type_HTH"/>
</dbReference>
<keyword evidence="6" id="KW-1185">Reference proteome</keyword>
<dbReference type="PANTHER" id="PTHR43280">
    <property type="entry name" value="ARAC-FAMILY TRANSCRIPTIONAL REGULATOR"/>
    <property type="match status" value="1"/>
</dbReference>
<evidence type="ECO:0000256" key="2">
    <source>
        <dbReference type="ARBA" id="ARBA00023125"/>
    </source>
</evidence>
<accession>A0ABW4J6T2</accession>
<sequence length="289" mass="33552">MFYHLNLAKPAHFDQCHKYLLNKYQVHSTPIPISNCCLIFVIEGALNVTTTDKNMALQQGQWYFNPDQKMIQKIEATAKTQFYLLTFASSSTIHQAATSFLDHHDGFDVTLPEFDFPKNTHTVETYLNKLETNLNQLAYKSTLSNDYLLSEILIELRDQFVDNLLNSPKNTPLKRTPAKFERIMQWLALHADETLEVTAIANRFDITPEYLTYLFKTYEGVSTIKFIHNLKISKAKDLLLTTNMSVKQIGYYLGFKNIKYFMRLFKKEIGYTPTDFRNNFSVSIPLPEI</sequence>